<dbReference type="CDD" id="cd00303">
    <property type="entry name" value="retropepsin_like"/>
    <property type="match status" value="1"/>
</dbReference>
<dbReference type="InterPro" id="IPR005162">
    <property type="entry name" value="Retrotrans_gag_dom"/>
</dbReference>
<feature type="region of interest" description="Disordered" evidence="2">
    <location>
        <begin position="1"/>
        <end position="37"/>
    </location>
</feature>
<feature type="compositionally biased region" description="Pro residues" evidence="2">
    <location>
        <begin position="88"/>
        <end position="103"/>
    </location>
</feature>
<feature type="compositionally biased region" description="Low complexity" evidence="2">
    <location>
        <begin position="276"/>
        <end position="285"/>
    </location>
</feature>
<evidence type="ECO:0000313" key="6">
    <source>
        <dbReference type="Proteomes" id="UP001151760"/>
    </source>
</evidence>
<dbReference type="Proteomes" id="UP001151760">
    <property type="component" value="Unassembled WGS sequence"/>
</dbReference>
<proteinExistence type="predicted"/>
<evidence type="ECO:0000256" key="2">
    <source>
        <dbReference type="SAM" id="MobiDB-lite"/>
    </source>
</evidence>
<feature type="region of interest" description="Disordered" evidence="2">
    <location>
        <begin position="49"/>
        <end position="180"/>
    </location>
</feature>
<keyword evidence="5" id="KW-0548">Nucleotidyltransferase</keyword>
<dbReference type="PANTHER" id="PTHR24559">
    <property type="entry name" value="TRANSPOSON TY3-I GAG-POL POLYPROTEIN"/>
    <property type="match status" value="1"/>
</dbReference>
<reference evidence="5" key="2">
    <citation type="submission" date="2022-01" db="EMBL/GenBank/DDBJ databases">
        <authorList>
            <person name="Yamashiro T."/>
            <person name="Shiraishi A."/>
            <person name="Satake H."/>
            <person name="Nakayama K."/>
        </authorList>
    </citation>
    <scope>NUCLEOTIDE SEQUENCE</scope>
</reference>
<keyword evidence="5" id="KW-0695">RNA-directed DNA polymerase</keyword>
<dbReference type="InterPro" id="IPR043502">
    <property type="entry name" value="DNA/RNA_pol_sf"/>
</dbReference>
<dbReference type="PANTHER" id="PTHR24559:SF427">
    <property type="entry name" value="RNA-DIRECTED DNA POLYMERASE"/>
    <property type="match status" value="1"/>
</dbReference>
<dbReference type="PROSITE" id="PS50878">
    <property type="entry name" value="RT_POL"/>
    <property type="match status" value="1"/>
</dbReference>
<keyword evidence="1" id="KW-0863">Zinc-finger</keyword>
<dbReference type="SMART" id="SM00343">
    <property type="entry name" value="ZnF_C2HC"/>
    <property type="match status" value="2"/>
</dbReference>
<dbReference type="Pfam" id="PF00078">
    <property type="entry name" value="RVT_1"/>
    <property type="match status" value="1"/>
</dbReference>
<dbReference type="SUPFAM" id="SSF57756">
    <property type="entry name" value="Retrovirus zinc finger-like domains"/>
    <property type="match status" value="1"/>
</dbReference>
<evidence type="ECO:0000259" key="3">
    <source>
        <dbReference type="PROSITE" id="PS50158"/>
    </source>
</evidence>
<keyword evidence="1" id="KW-0862">Zinc</keyword>
<sequence>MSDSEHSTVTYTSVSIPVEDDSDIGSPGVDGPPIMPEDPYAYIMAAYEVPPSPDYIPGPEVPPSPDYIPGPEGPPSPDYVPGPEEPEQAPPSPVYLPYVPEPVYPEYIPPEDDVFLAEEQPLHAATSPTAESPGYIPESDPEEDPEEDPADYPADRDDDDDEEEEEESGQADPDISESDHKRHGVIKELLATDHQRQVQLTKELKLLKGLQTQMAEYQRQHGPAKAMLCNLLSIMGYSQLADCIDLLFCLATQYRSFVQKMAPKRRTTRLNPGATPTPVTDTHTTTSVTNAQHQAMIEEGVTAALAARDTTRNSDDNHTLGTGARRPVQVARECTYPDFLKCQPLNFKGTEGVVGLTQWFEKMESVYSISNCTVACQVKFATCTLQGNALTWWNSHVKTTTPEAAHAMPWRTLKKMMTDKYCPRGKIKKLEFEMWNLKVKGTDVVTYSQRFQELALMCDRMFPEEIDQVEKYVGGLPDTIHGSVMATKPKTMQDAIEFATELMDKKINTWAERQADNKRKSDDTARNNQNQQPNKRQNTGRAYAAGNGDRRPYEGPRPLCSKCNYHHDGPCAPKCHKCNRFGHLSRDCRNPPNVNTGANQRGNVCFECGAQGHFKKDCPKLKNNNNWGNRVGNAKAQAKVYAVGNVGANPDNNVVTGTFLLNNRYASILFDTSADRSFVSTAFSSRIVITPTALDHDYNVELTDGRIVGLNTIIQGCTLNFLNHPFNIHLMPVELGSFDVIIGMDWLAKYHAVIICAEKIVRIPFGGEILIVRGDASNNEHGTRLNIISCTKAQEYLMKGSHVFLANITATKDEDKSKGKRLEDVPVVQEFPEVFLEDLPGIPPTRQVEFRIDLVPGATPVARAPYRLAPYEMKQLAEQLQELTDKGFIRPSSSPWGALGIEQTDSEEPLQGSSIYSKIDLRSGYHQLRVREEDIPKTAFRTRYGHYEFQVMSFGLTNAPAVFMDLMNRVCKPYLDKFVIVFIDDILIYSKSKKEHEEHLRQILKLLKKEELYAKFSKCEFWISRVQFLGHVIDYRGIHVDPAKIESIKDWASPKTPTEIRQFLGLA</sequence>
<dbReference type="SUPFAM" id="SSF56672">
    <property type="entry name" value="DNA/RNA polymerases"/>
    <property type="match status" value="1"/>
</dbReference>
<dbReference type="Gene3D" id="3.30.70.270">
    <property type="match status" value="1"/>
</dbReference>
<dbReference type="GO" id="GO:0003964">
    <property type="term" value="F:RNA-directed DNA polymerase activity"/>
    <property type="evidence" value="ECO:0007669"/>
    <property type="project" value="UniProtKB-KW"/>
</dbReference>
<feature type="compositionally biased region" description="Low complexity" evidence="2">
    <location>
        <begin position="526"/>
        <end position="537"/>
    </location>
</feature>
<dbReference type="InterPro" id="IPR053134">
    <property type="entry name" value="RNA-dir_DNA_polymerase"/>
</dbReference>
<keyword evidence="1" id="KW-0479">Metal-binding</keyword>
<evidence type="ECO:0000256" key="1">
    <source>
        <dbReference type="PROSITE-ProRule" id="PRU00047"/>
    </source>
</evidence>
<evidence type="ECO:0000259" key="4">
    <source>
        <dbReference type="PROSITE" id="PS50878"/>
    </source>
</evidence>
<reference evidence="5" key="1">
    <citation type="journal article" date="2022" name="Int. J. Mol. Sci.">
        <title>Draft Genome of Tanacetum Coccineum: Genomic Comparison of Closely Related Tanacetum-Family Plants.</title>
        <authorList>
            <person name="Yamashiro T."/>
            <person name="Shiraishi A."/>
            <person name="Nakayama K."/>
            <person name="Satake H."/>
        </authorList>
    </citation>
    <scope>NUCLEOTIDE SEQUENCE</scope>
</reference>
<feature type="compositionally biased region" description="Acidic residues" evidence="2">
    <location>
        <begin position="139"/>
        <end position="169"/>
    </location>
</feature>
<organism evidence="5 6">
    <name type="scientific">Tanacetum coccineum</name>
    <dbReference type="NCBI Taxonomy" id="301880"/>
    <lineage>
        <taxon>Eukaryota</taxon>
        <taxon>Viridiplantae</taxon>
        <taxon>Streptophyta</taxon>
        <taxon>Embryophyta</taxon>
        <taxon>Tracheophyta</taxon>
        <taxon>Spermatophyta</taxon>
        <taxon>Magnoliopsida</taxon>
        <taxon>eudicotyledons</taxon>
        <taxon>Gunneridae</taxon>
        <taxon>Pentapetalae</taxon>
        <taxon>asterids</taxon>
        <taxon>campanulids</taxon>
        <taxon>Asterales</taxon>
        <taxon>Asteraceae</taxon>
        <taxon>Asteroideae</taxon>
        <taxon>Anthemideae</taxon>
        <taxon>Anthemidinae</taxon>
        <taxon>Tanacetum</taxon>
    </lineage>
</organism>
<dbReference type="Pfam" id="PF00098">
    <property type="entry name" value="zf-CCHC"/>
    <property type="match status" value="2"/>
</dbReference>
<accession>A0ABQ4WGB7</accession>
<feature type="compositionally biased region" description="Pro residues" evidence="2">
    <location>
        <begin position="50"/>
        <end position="80"/>
    </location>
</feature>
<feature type="domain" description="CCHC-type" evidence="3">
    <location>
        <begin position="574"/>
        <end position="590"/>
    </location>
</feature>
<name>A0ABQ4WGB7_9ASTR</name>
<feature type="domain" description="CCHC-type" evidence="3">
    <location>
        <begin position="605"/>
        <end position="620"/>
    </location>
</feature>
<dbReference type="InterPro" id="IPR036875">
    <property type="entry name" value="Znf_CCHC_sf"/>
</dbReference>
<dbReference type="InterPro" id="IPR000477">
    <property type="entry name" value="RT_dom"/>
</dbReference>
<dbReference type="InterPro" id="IPR001878">
    <property type="entry name" value="Znf_CCHC"/>
</dbReference>
<gene>
    <name evidence="5" type="ORF">Tco_0625227</name>
</gene>
<comment type="caution">
    <text evidence="5">The sequence shown here is derived from an EMBL/GenBank/DDBJ whole genome shotgun (WGS) entry which is preliminary data.</text>
</comment>
<dbReference type="EMBL" id="BQNB010008615">
    <property type="protein sequence ID" value="GJS51865.1"/>
    <property type="molecule type" value="Genomic_DNA"/>
</dbReference>
<feature type="domain" description="Reverse transcriptase" evidence="4">
    <location>
        <begin position="836"/>
        <end position="1033"/>
    </location>
</feature>
<keyword evidence="5" id="KW-0808">Transferase</keyword>
<dbReference type="SUPFAM" id="SSF50630">
    <property type="entry name" value="Acid proteases"/>
    <property type="match status" value="1"/>
</dbReference>
<dbReference type="Gene3D" id="2.40.70.10">
    <property type="entry name" value="Acid Proteases"/>
    <property type="match status" value="1"/>
</dbReference>
<dbReference type="InterPro" id="IPR043128">
    <property type="entry name" value="Rev_trsase/Diguanyl_cyclase"/>
</dbReference>
<dbReference type="Pfam" id="PF08284">
    <property type="entry name" value="RVP_2"/>
    <property type="match status" value="1"/>
</dbReference>
<dbReference type="InterPro" id="IPR021109">
    <property type="entry name" value="Peptidase_aspartic_dom_sf"/>
</dbReference>
<evidence type="ECO:0000313" key="5">
    <source>
        <dbReference type="EMBL" id="GJS51865.1"/>
    </source>
</evidence>
<protein>
    <submittedName>
        <fullName evidence="5">Reverse transcriptase domain-containing protein</fullName>
    </submittedName>
</protein>
<feature type="region of interest" description="Disordered" evidence="2">
    <location>
        <begin position="513"/>
        <end position="551"/>
    </location>
</feature>
<dbReference type="Gene3D" id="3.10.10.10">
    <property type="entry name" value="HIV Type 1 Reverse Transcriptase, subunit A, domain 1"/>
    <property type="match status" value="2"/>
</dbReference>
<feature type="region of interest" description="Disordered" evidence="2">
    <location>
        <begin position="265"/>
        <end position="285"/>
    </location>
</feature>
<feature type="compositionally biased region" description="Basic and acidic residues" evidence="2">
    <location>
        <begin position="513"/>
        <end position="525"/>
    </location>
</feature>
<dbReference type="PROSITE" id="PS50158">
    <property type="entry name" value="ZF_CCHC"/>
    <property type="match status" value="2"/>
</dbReference>
<keyword evidence="6" id="KW-1185">Reference proteome</keyword>
<dbReference type="Gene3D" id="4.10.60.10">
    <property type="entry name" value="Zinc finger, CCHC-type"/>
    <property type="match status" value="1"/>
</dbReference>
<dbReference type="Pfam" id="PF03732">
    <property type="entry name" value="Retrotrans_gag"/>
    <property type="match status" value="1"/>
</dbReference>
<dbReference type="CDD" id="cd01647">
    <property type="entry name" value="RT_LTR"/>
    <property type="match status" value="1"/>
</dbReference>